<dbReference type="GO" id="GO:0004672">
    <property type="term" value="F:protein kinase activity"/>
    <property type="evidence" value="ECO:0007669"/>
    <property type="project" value="InterPro"/>
</dbReference>
<dbReference type="SMART" id="SM00220">
    <property type="entry name" value="S_TKc"/>
    <property type="match status" value="1"/>
</dbReference>
<dbReference type="InterPro" id="IPR001245">
    <property type="entry name" value="Ser-Thr/Tyr_kinase_cat_dom"/>
</dbReference>
<dbReference type="Gene3D" id="1.10.510.10">
    <property type="entry name" value="Transferase(Phosphotransferase) domain 1"/>
    <property type="match status" value="1"/>
</dbReference>
<dbReference type="InterPro" id="IPR000719">
    <property type="entry name" value="Prot_kinase_dom"/>
</dbReference>
<dbReference type="OMA" id="MDYADEL"/>
<dbReference type="EnsemblMetazoa" id="G28704.1">
    <property type="protein sequence ID" value="G28704.1:cds"/>
    <property type="gene ID" value="G28704"/>
</dbReference>
<evidence type="ECO:0000259" key="3">
    <source>
        <dbReference type="PROSITE" id="PS50011"/>
    </source>
</evidence>
<evidence type="ECO:0000256" key="2">
    <source>
        <dbReference type="SAM" id="Coils"/>
    </source>
</evidence>
<dbReference type="EnsemblMetazoa" id="G28704.2">
    <property type="protein sequence ID" value="G28704.2:cds"/>
    <property type="gene ID" value="G28704"/>
</dbReference>
<protein>
    <recommendedName>
        <fullName evidence="3">Protein kinase domain-containing protein</fullName>
    </recommendedName>
</protein>
<proteinExistence type="inferred from homology"/>
<dbReference type="SUPFAM" id="SSF56112">
    <property type="entry name" value="Protein kinase-like (PK-like)"/>
    <property type="match status" value="1"/>
</dbReference>
<dbReference type="EnsemblMetazoa" id="G28704.3">
    <property type="protein sequence ID" value="G28704.3:cds"/>
    <property type="gene ID" value="G28704"/>
</dbReference>
<dbReference type="InterPro" id="IPR027417">
    <property type="entry name" value="P-loop_NTPase"/>
</dbReference>
<dbReference type="OrthoDB" id="8927528at2759"/>
<dbReference type="Proteomes" id="UP000005408">
    <property type="component" value="Unassembled WGS sequence"/>
</dbReference>
<dbReference type="Gene3D" id="3.40.50.300">
    <property type="entry name" value="P-loop containing nucleotide triphosphate hydrolases"/>
    <property type="match status" value="1"/>
</dbReference>
<evidence type="ECO:0000313" key="4">
    <source>
        <dbReference type="EnsemblMetazoa" id="G28704.1:cds"/>
    </source>
</evidence>
<feature type="domain" description="Protein kinase" evidence="3">
    <location>
        <begin position="792"/>
        <end position="1055"/>
    </location>
</feature>
<comment type="similarity">
    <text evidence="1">Belongs to the protein kinase superfamily. TKL Ser/Thr protein kinase family. ROCO subfamily.</text>
</comment>
<dbReference type="GO" id="GO:0005524">
    <property type="term" value="F:ATP binding"/>
    <property type="evidence" value="ECO:0007669"/>
    <property type="project" value="InterPro"/>
</dbReference>
<dbReference type="AlphaFoldDB" id="A0A8W8LMJ0"/>
<keyword evidence="5" id="KW-1185">Reference proteome</keyword>
<reference evidence="4" key="1">
    <citation type="submission" date="2022-08" db="UniProtKB">
        <authorList>
            <consortium name="EnsemblMetazoa"/>
        </authorList>
    </citation>
    <scope>IDENTIFICATION</scope>
    <source>
        <strain evidence="4">05x7-T-G4-1.051#20</strain>
    </source>
</reference>
<evidence type="ECO:0000256" key="1">
    <source>
        <dbReference type="ARBA" id="ARBA00008171"/>
    </source>
</evidence>
<dbReference type="Pfam" id="PF00350">
    <property type="entry name" value="Dynamin_N"/>
    <property type="match status" value="1"/>
</dbReference>
<accession>A0A8W8LMJ0</accession>
<dbReference type="InterPro" id="IPR045063">
    <property type="entry name" value="Dynamin_N"/>
</dbReference>
<dbReference type="PROSITE" id="PS50011">
    <property type="entry name" value="PROTEIN_KINASE_DOM"/>
    <property type="match status" value="1"/>
</dbReference>
<name>A0A8W8LMJ0_MAGGI</name>
<dbReference type="InterPro" id="IPR011009">
    <property type="entry name" value="Kinase-like_dom_sf"/>
</dbReference>
<dbReference type="Pfam" id="PF07714">
    <property type="entry name" value="PK_Tyr_Ser-Thr"/>
    <property type="match status" value="1"/>
</dbReference>
<dbReference type="SUPFAM" id="SSF52540">
    <property type="entry name" value="P-loop containing nucleoside triphosphate hydrolases"/>
    <property type="match status" value="1"/>
</dbReference>
<feature type="coiled-coil region" evidence="2">
    <location>
        <begin position="452"/>
        <end position="490"/>
    </location>
</feature>
<sequence length="1081" mass="124532">MASPRPPDMDTSYKDFMITRRGSVDINKDMVLSPDADLDTVMDYADELDVSLSGLNTVEEMRTRICMHLDFMESKGNPIEKVLKLLSDKQADDYQRRKKLRELLGKFKDTNANFHKLSTSGRERIRGQTTLESLLQTEGITKDLVTDLTIKTKYISSGHCVVVVAGETNAGKSTFLNLVLGEKDLLTVKAVCCTSVITRISYGTKVSVCVLYESGNKEDVPLTPGIEVNKQVEKLLYEHDLTLRETTERTGDRIVEVHLKIPSKILKCGLVLVDSPGIGENPVMDSVIKRFVANNEIHGFLYLIKSNSGSRVDEDRLGDLLKMIITTKKEKKDGSGLGFDPRLALFICNHWDDLKSEREEVFQHIVTKLEKFWPGLKTDQVIKFSALEARRELNQNENYITPDYKALWEGIHELFESALDKRVTSTYKWLETILKRMTHHLKTFVHRLDGSEESLQEKLSHIELKLQRLNSQAENVFKALSDKIDKASEEIFQSFKQHLMTHPSRTGIIIWALNETPDPQKFSCWDDLKMEIYEMTSKRISKELVRWEEKQGHIHDIEKTILREINNELKLLNDELTDVDDELNSDCRSITSNDSGYQFGTLRKRNSVFGLSNLPSMMMDTEDTENQLSVPFIAQILSPLGNALQSLVPGKNRMGEYVKNRTKVTLEKSDRYYNYLLNTPKGNTFLRKFVDNLLEQSREKLSDIQKKIPAIIKANREVMEHILRCRKDTNVSIELYEEMMHGLEDLKQQLTEYGEGEIFVDDFRHADIRISNSINHSSKHTIRISNFIENSWNESNGAMTGETRALWTILQNGTVRKEEEREDTPVFIRIYMTSSGVNNITSEVSKLRFLKHQHVAEFLGLHRAHVGFPAFIYKNKMRTLRQYLKSKTRDGKERVRIFQETVKGLEYLHRRRLVHMELNTHTITLDQSTEKVTLTGACLPRKANLPMDRESVEVSHFVFISPEVLNGEAYLSCDDAYAAGLLALELIFKIKPYKEYRTWSLDQFAREVNPPEMLKLHETLQGQPREVYDVITKCFGKADDRPHMEEFMRVKFPIIDRMRTVEEENPTSAQRFDGFGAPSRV</sequence>
<organism evidence="4 5">
    <name type="scientific">Magallana gigas</name>
    <name type="common">Pacific oyster</name>
    <name type="synonym">Crassostrea gigas</name>
    <dbReference type="NCBI Taxonomy" id="29159"/>
    <lineage>
        <taxon>Eukaryota</taxon>
        <taxon>Metazoa</taxon>
        <taxon>Spiralia</taxon>
        <taxon>Lophotrochozoa</taxon>
        <taxon>Mollusca</taxon>
        <taxon>Bivalvia</taxon>
        <taxon>Autobranchia</taxon>
        <taxon>Pteriomorphia</taxon>
        <taxon>Ostreida</taxon>
        <taxon>Ostreoidea</taxon>
        <taxon>Ostreidae</taxon>
        <taxon>Magallana</taxon>
    </lineage>
</organism>
<dbReference type="PANTHER" id="PTHR26392:SF92">
    <property type="entry name" value="PROTEIN KINASE DOMAIN-CONTAINING PROTEIN"/>
    <property type="match status" value="1"/>
</dbReference>
<keyword evidence="2" id="KW-0175">Coiled coil</keyword>
<dbReference type="PANTHER" id="PTHR26392">
    <property type="entry name" value="MITOGEN-ACTIVATED PROTEIN KINASE KINASE KINASE 7-RELATED"/>
    <property type="match status" value="1"/>
</dbReference>
<evidence type="ECO:0000313" key="5">
    <source>
        <dbReference type="Proteomes" id="UP000005408"/>
    </source>
</evidence>